<organism evidence="4 5">
    <name type="scientific">Pseudoxanthomonas winnipegensis</name>
    <dbReference type="NCBI Taxonomy" id="2480810"/>
    <lineage>
        <taxon>Bacteria</taxon>
        <taxon>Pseudomonadati</taxon>
        <taxon>Pseudomonadota</taxon>
        <taxon>Gammaproteobacteria</taxon>
        <taxon>Lysobacterales</taxon>
        <taxon>Lysobacteraceae</taxon>
        <taxon>Pseudoxanthomonas</taxon>
    </lineage>
</organism>
<dbReference type="RefSeq" id="WP_130519071.1">
    <property type="nucleotide sequence ID" value="NZ_SHMB01000004.1"/>
</dbReference>
<feature type="transmembrane region" description="Helical" evidence="2">
    <location>
        <begin position="151"/>
        <end position="175"/>
    </location>
</feature>
<dbReference type="Proteomes" id="UP000291286">
    <property type="component" value="Unassembled WGS sequence"/>
</dbReference>
<accession>A0A4Q8LJ16</accession>
<feature type="transmembrane region" description="Helical" evidence="2">
    <location>
        <begin position="187"/>
        <end position="209"/>
    </location>
</feature>
<keyword evidence="1" id="KW-0175">Coiled coil</keyword>
<keyword evidence="2" id="KW-1133">Transmembrane helix</keyword>
<feature type="coiled-coil region" evidence="1">
    <location>
        <begin position="548"/>
        <end position="592"/>
    </location>
</feature>
<dbReference type="Gene3D" id="3.40.50.300">
    <property type="entry name" value="P-loop containing nucleotide triphosphate hydrolases"/>
    <property type="match status" value="1"/>
</dbReference>
<proteinExistence type="predicted"/>
<dbReference type="Pfam" id="PF12696">
    <property type="entry name" value="TraG-D_C"/>
    <property type="match status" value="1"/>
</dbReference>
<gene>
    <name evidence="4" type="ORF">EA661_12030</name>
</gene>
<evidence type="ECO:0000256" key="2">
    <source>
        <dbReference type="SAM" id="Phobius"/>
    </source>
</evidence>
<sequence>MLLSLMDWTVGIGRKLFKKDDQASSTLEQIILDGNDRYENLVGRFDVSDRVKSRVLDVPPEDVDMAVQAGAVFDEKEMALVVPEELDLDQFHPWWPKVPEDLRNTQARMIITKEGRRAEGFVLGDDMALGGDSTATSLMYLAFPLIGAVQYFLGSLIGVFSYVVLLAAIPYFVALKQAEGMKEAFKGLALMVLPVLIATASAALSSALHVDAASMGQAAVDPMNTGAGMMAVAAGFAKMAGIVLLILTIPGLLLFAAFLSAASHPHRGVLGGTAERFIQMMKWMVVILALVGVGSLLPDGIGVAVAFVIAAMYALQFTEGNFVQTAARLYLQNLDNNLATQGALSKSHVKAREQQAAEALRDKTPLLKVGRASGHLNDRGHGFAPDKGTVMMLSWRDLTQGLIVYGRIGSGKSFSVLRPLARRYRESALAVGLRNELKGSAAGETVLDAKRSGGGALILDAKDGAIISDLGKDAFDIVVRAGMSVAPYEGLEPDQITKALRGATGGKVDEKSKLWSDGGDAFLFHTGIILKAACEHEQAYRDFCIAKLEGLEHARLIMLLEREELEKRGLGLEDLEAALARVEEQMGTYAIVAEASRNWFYTPFHHAKLLAMVEQVVPTPRGGEIASARVLELVNWLGLERPDTSSTDEEREAYAAYSRDYHNRLATRSETVHPDLLRPMSQLQSSLEWALLGVPAMHKEQRQSFTLNSRGLIEKLLRGEKLRTADDIPWHSVERGEVDVSQALYGKFVGLFLPPTQFGEAGDMMQRLLKQRVMNGIRARGAHGDKWREMLPGQTDVLLMMDEAHLLLTSDDVLLFSTSRSLGLMPVIAVQGHDSLINTYGSENEADLLANTMQSVVALNHSFVTRNYLMKRLGKAQLTTFKEPTRGIDFSGGLTNFRHSVLNDPNHPYAAAYEQMLMQGAGRLSALRVDPATGRKWRVGAEDTVGQEELARDIDMPTGGKREVLPLFLEEEYPALTAARGNAIVSLCRAGVSRTDLAEMMPND</sequence>
<evidence type="ECO:0000313" key="5">
    <source>
        <dbReference type="Proteomes" id="UP000291286"/>
    </source>
</evidence>
<evidence type="ECO:0000313" key="4">
    <source>
        <dbReference type="EMBL" id="TAA29013.1"/>
    </source>
</evidence>
<reference evidence="4 5" key="1">
    <citation type="submission" date="2019-02" db="EMBL/GenBank/DDBJ databases">
        <title>WGS of Pseudoxanthomonas species novum from clinical isolates.</title>
        <authorList>
            <person name="Bernier A.-M."/>
            <person name="Bernard K."/>
            <person name="Vachon A."/>
        </authorList>
    </citation>
    <scope>NUCLEOTIDE SEQUENCE [LARGE SCALE GENOMIC DNA]</scope>
    <source>
        <strain evidence="4 5">NML171202</strain>
    </source>
</reference>
<protein>
    <recommendedName>
        <fullName evidence="3">TraD/TraG TraM recognition site domain-containing protein</fullName>
    </recommendedName>
</protein>
<comment type="caution">
    <text evidence="4">The sequence shown here is derived from an EMBL/GenBank/DDBJ whole genome shotgun (WGS) entry which is preliminary data.</text>
</comment>
<name>A0A4Q8LJ16_9GAMM</name>
<dbReference type="AlphaFoldDB" id="A0A4Q8LJ16"/>
<dbReference type="EMBL" id="SHMB01000004">
    <property type="protein sequence ID" value="TAA29013.1"/>
    <property type="molecule type" value="Genomic_DNA"/>
</dbReference>
<evidence type="ECO:0000256" key="1">
    <source>
        <dbReference type="SAM" id="Coils"/>
    </source>
</evidence>
<dbReference type="InterPro" id="IPR032689">
    <property type="entry name" value="TraG-D_C"/>
</dbReference>
<feature type="transmembrane region" description="Helical" evidence="2">
    <location>
        <begin position="229"/>
        <end position="262"/>
    </location>
</feature>
<dbReference type="SUPFAM" id="SSF52540">
    <property type="entry name" value="P-loop containing nucleoside triphosphate hydrolases"/>
    <property type="match status" value="1"/>
</dbReference>
<evidence type="ECO:0000259" key="3">
    <source>
        <dbReference type="Pfam" id="PF12696"/>
    </source>
</evidence>
<feature type="transmembrane region" description="Helical" evidence="2">
    <location>
        <begin position="283"/>
        <end position="315"/>
    </location>
</feature>
<keyword evidence="2" id="KW-0472">Membrane</keyword>
<feature type="domain" description="TraD/TraG TraM recognition site" evidence="3">
    <location>
        <begin position="797"/>
        <end position="884"/>
    </location>
</feature>
<keyword evidence="2" id="KW-0812">Transmembrane</keyword>
<dbReference type="InterPro" id="IPR027417">
    <property type="entry name" value="P-loop_NTPase"/>
</dbReference>